<evidence type="ECO:0000256" key="1">
    <source>
        <dbReference type="SAM" id="MobiDB-lite"/>
    </source>
</evidence>
<feature type="region of interest" description="Disordered" evidence="1">
    <location>
        <begin position="1"/>
        <end position="56"/>
    </location>
</feature>
<organism evidence="2 3">
    <name type="scientific">Ramlibacter monticola</name>
    <dbReference type="NCBI Taxonomy" id="1926872"/>
    <lineage>
        <taxon>Bacteria</taxon>
        <taxon>Pseudomonadati</taxon>
        <taxon>Pseudomonadota</taxon>
        <taxon>Betaproteobacteria</taxon>
        <taxon>Burkholderiales</taxon>
        <taxon>Comamonadaceae</taxon>
        <taxon>Ramlibacter</taxon>
    </lineage>
</organism>
<keyword evidence="3" id="KW-1185">Reference proteome</keyword>
<sequence>MNPSTIPTHPVEPEPYPSETPGEAPSNPSQLPVEPEFGQALPPAEPEDPGVKKPKI</sequence>
<accession>A0A936YZB1</accession>
<dbReference type="Proteomes" id="UP000599109">
    <property type="component" value="Unassembled WGS sequence"/>
</dbReference>
<reference evidence="2 3" key="1">
    <citation type="journal article" date="2017" name="Int. J. Syst. Evol. Microbiol.">
        <title>Ramlibacter monticola sp. nov., isolated from forest soil.</title>
        <authorList>
            <person name="Chaudhary D.K."/>
            <person name="Kim J."/>
        </authorList>
    </citation>
    <scope>NUCLEOTIDE SEQUENCE [LARGE SCALE GENOMIC DNA]</scope>
    <source>
        <strain evidence="2 3">KACC 19175</strain>
    </source>
</reference>
<dbReference type="AlphaFoldDB" id="A0A936YZB1"/>
<gene>
    <name evidence="2" type="ORF">JJ685_06110</name>
</gene>
<evidence type="ECO:0000313" key="2">
    <source>
        <dbReference type="EMBL" id="MBL0390715.1"/>
    </source>
</evidence>
<evidence type="ECO:0008006" key="4">
    <source>
        <dbReference type="Google" id="ProtNLM"/>
    </source>
</evidence>
<dbReference type="RefSeq" id="WP_201673297.1">
    <property type="nucleotide sequence ID" value="NZ_JAEQNE010000001.1"/>
</dbReference>
<evidence type="ECO:0000313" key="3">
    <source>
        <dbReference type="Proteomes" id="UP000599109"/>
    </source>
</evidence>
<name>A0A936YZB1_9BURK</name>
<protein>
    <recommendedName>
        <fullName evidence="4">Stereocilin</fullName>
    </recommendedName>
</protein>
<comment type="caution">
    <text evidence="2">The sequence shown here is derived from an EMBL/GenBank/DDBJ whole genome shotgun (WGS) entry which is preliminary data.</text>
</comment>
<dbReference type="EMBL" id="JAEQNE010000001">
    <property type="protein sequence ID" value="MBL0390715.1"/>
    <property type="molecule type" value="Genomic_DNA"/>
</dbReference>
<proteinExistence type="predicted"/>